<dbReference type="Pfam" id="PF00425">
    <property type="entry name" value="Chorismate_bind"/>
    <property type="match status" value="1"/>
</dbReference>
<evidence type="ECO:0000313" key="12">
    <source>
        <dbReference type="Proteomes" id="UP000000496"/>
    </source>
</evidence>
<organism evidence="11 12">
    <name type="scientific">Simkania negevensis (strain ATCC VR-1471 / DSM 27360 / Z)</name>
    <dbReference type="NCBI Taxonomy" id="331113"/>
    <lineage>
        <taxon>Bacteria</taxon>
        <taxon>Pseudomonadati</taxon>
        <taxon>Chlamydiota</taxon>
        <taxon>Chlamydiia</taxon>
        <taxon>Parachlamydiales</taxon>
        <taxon>Simkaniaceae</taxon>
        <taxon>Simkania</taxon>
    </lineage>
</organism>
<protein>
    <recommendedName>
        <fullName evidence="3">Anthranilate synthase component 1</fullName>
    </recommendedName>
</protein>
<dbReference type="Gene3D" id="3.60.120.10">
    <property type="entry name" value="Anthranilate synthase"/>
    <property type="match status" value="1"/>
</dbReference>
<evidence type="ECO:0000256" key="5">
    <source>
        <dbReference type="ARBA" id="ARBA00022842"/>
    </source>
</evidence>
<accession>F8L7Z1</accession>
<keyword evidence="4" id="KW-0479">Metal-binding</keyword>
<feature type="domain" description="Anthranilate synthase component I N-terminal" evidence="10">
    <location>
        <begin position="29"/>
        <end position="165"/>
    </location>
</feature>
<dbReference type="GO" id="GO:0046872">
    <property type="term" value="F:metal ion binding"/>
    <property type="evidence" value="ECO:0007669"/>
    <property type="project" value="UniProtKB-KW"/>
</dbReference>
<dbReference type="InterPro" id="IPR006805">
    <property type="entry name" value="Anth_synth_I_N"/>
</dbReference>
<dbReference type="GO" id="GO:0004049">
    <property type="term" value="F:anthranilate synthase activity"/>
    <property type="evidence" value="ECO:0007669"/>
    <property type="project" value="UniProtKB-EC"/>
</dbReference>
<dbReference type="eggNOG" id="COG0147">
    <property type="taxonomic scope" value="Bacteria"/>
</dbReference>
<reference key="1">
    <citation type="journal article" date="2011" name="Mol. Biol. Evol.">
        <title>Unity in variety -- the pan-genome of the Chlamydiae.</title>
        <authorList>
            <person name="Collingro A."/>
            <person name="Tischler P."/>
            <person name="Weinmaier T."/>
            <person name="Penz T."/>
            <person name="Heinz E."/>
            <person name="Brunham R.C."/>
            <person name="Read T.D."/>
            <person name="Bavoil P.M."/>
            <person name="Sachse K."/>
            <person name="Kahane S."/>
            <person name="Friedman M.G."/>
            <person name="Rattei T."/>
            <person name="Myers G.S.A."/>
            <person name="Horn M."/>
        </authorList>
    </citation>
    <scope>NUCLEOTIDE SEQUENCE</scope>
    <source>
        <strain>Z</strain>
    </source>
</reference>
<dbReference type="Proteomes" id="UP000000496">
    <property type="component" value="Chromosome gsn.131"/>
</dbReference>
<evidence type="ECO:0000256" key="8">
    <source>
        <dbReference type="ARBA" id="ARBA00047683"/>
    </source>
</evidence>
<evidence type="ECO:0000259" key="9">
    <source>
        <dbReference type="Pfam" id="PF00425"/>
    </source>
</evidence>
<dbReference type="PRINTS" id="PR00095">
    <property type="entry name" value="ANTSNTHASEI"/>
</dbReference>
<evidence type="ECO:0000259" key="10">
    <source>
        <dbReference type="Pfam" id="PF04715"/>
    </source>
</evidence>
<comment type="catalytic activity">
    <reaction evidence="8">
        <text>chorismate + L-glutamine = anthranilate + pyruvate + L-glutamate + H(+)</text>
        <dbReference type="Rhea" id="RHEA:21732"/>
        <dbReference type="ChEBI" id="CHEBI:15361"/>
        <dbReference type="ChEBI" id="CHEBI:15378"/>
        <dbReference type="ChEBI" id="CHEBI:16567"/>
        <dbReference type="ChEBI" id="CHEBI:29748"/>
        <dbReference type="ChEBI" id="CHEBI:29985"/>
        <dbReference type="ChEBI" id="CHEBI:58359"/>
        <dbReference type="EC" id="4.1.3.27"/>
    </reaction>
</comment>
<evidence type="ECO:0000256" key="7">
    <source>
        <dbReference type="ARBA" id="ARBA00025634"/>
    </source>
</evidence>
<dbReference type="OrthoDB" id="9803598at2"/>
<comment type="function">
    <text evidence="7">Part of a heterotetrameric complex that catalyzes the two-step biosynthesis of anthranilate, an intermediate in the biosynthesis of L-tryptophan. In the first step, the glutamine-binding beta subunit (TrpG) of anthranilate synthase (AS) provides the glutamine amidotransferase activity which generates ammonia as a substrate that, along with chorismate, is used in the second step, catalyzed by the large alpha subunit of AS (TrpE) to produce anthranilate. In the absence of TrpG, TrpE can synthesize anthranilate directly from chorismate and high concentrations of ammonia.</text>
</comment>
<feature type="domain" description="Chorismate-utilising enzyme C-terminal" evidence="9">
    <location>
        <begin position="221"/>
        <end position="474"/>
    </location>
</feature>
<evidence type="ECO:0000256" key="3">
    <source>
        <dbReference type="ARBA" id="ARBA00020653"/>
    </source>
</evidence>
<evidence type="ECO:0000256" key="4">
    <source>
        <dbReference type="ARBA" id="ARBA00022723"/>
    </source>
</evidence>
<keyword evidence="12" id="KW-1185">Reference proteome</keyword>
<dbReference type="HOGENOM" id="CLU_006493_9_3_0"/>
<keyword evidence="6 11" id="KW-0456">Lyase</keyword>
<dbReference type="RefSeq" id="WP_013943360.1">
    <property type="nucleotide sequence ID" value="NC_015713.1"/>
</dbReference>
<evidence type="ECO:0000256" key="6">
    <source>
        <dbReference type="ARBA" id="ARBA00023239"/>
    </source>
</evidence>
<keyword evidence="5" id="KW-0460">Magnesium</keyword>
<reference evidence="11 12" key="2">
    <citation type="journal article" date="2011" name="Mol. Biol. Evol.">
        <title>Unity in variety--the pan-genome of the Chlamydiae.</title>
        <authorList>
            <person name="Collingro A."/>
            <person name="Tischler P."/>
            <person name="Weinmaier T."/>
            <person name="Penz T."/>
            <person name="Heinz E."/>
            <person name="Brunham R.C."/>
            <person name="Read T.D."/>
            <person name="Bavoil P.M."/>
            <person name="Sachse K."/>
            <person name="Kahane S."/>
            <person name="Friedman M.G."/>
            <person name="Rattei T."/>
            <person name="Myers G.S."/>
            <person name="Horn M."/>
        </authorList>
    </citation>
    <scope>NUCLEOTIDE SEQUENCE [LARGE SCALE GENOMIC DNA]</scope>
    <source>
        <strain evidence="12">ATCC VR-1471 / Z</strain>
    </source>
</reference>
<dbReference type="InterPro" id="IPR019999">
    <property type="entry name" value="Anth_synth_I-like"/>
</dbReference>
<proteinExistence type="predicted"/>
<gene>
    <name evidence="11" type="primary">tRPE</name>
    <name evidence="11" type="ordered locus">SNE_A10160</name>
</gene>
<dbReference type="STRING" id="331113.SNE_A10160"/>
<comment type="cofactor">
    <cofactor evidence="1">
        <name>Mg(2+)</name>
        <dbReference type="ChEBI" id="CHEBI:18420"/>
    </cofactor>
</comment>
<dbReference type="InterPro" id="IPR015890">
    <property type="entry name" value="Chorismate_C"/>
</dbReference>
<comment type="subunit">
    <text evidence="2">Heterotetramer consisting of two non-identical subunits: a beta subunit (TrpG) and a large alpha subunit (TrpE).</text>
</comment>
<dbReference type="GO" id="GO:0000162">
    <property type="term" value="P:L-tryptophan biosynthetic process"/>
    <property type="evidence" value="ECO:0007669"/>
    <property type="project" value="TreeGrafter"/>
</dbReference>
<dbReference type="KEGG" id="sng:SNE_A10160"/>
<evidence type="ECO:0000313" key="11">
    <source>
        <dbReference type="EMBL" id="CCB88893.1"/>
    </source>
</evidence>
<dbReference type="Pfam" id="PF04715">
    <property type="entry name" value="Anth_synt_I_N"/>
    <property type="match status" value="1"/>
</dbReference>
<sequence length="490" mass="55219">MFTSLSLSQFQKLAEKGKRVAVFKEFSSDLITPMTAQQALAHDEKELIMLESGEKSRVVGRYSHIGFNPIAEIRAYGKSSIVRENQEQYTYEGDPFQLLRELHEKYKCVSERDLIGLAGGATGYVAYDAIRYVEKIPDSHEDQRVMPDLFFQFFKHSITFDHFKGVALIVTVVEAKGDLEKVYAEAIDEIDRIHERVIEPPEIPKKEKREAKLDVKIIPDDEEFKKIILKAKEYINQGDVFQVVPSRRFQVPLTVSPAELYRSMRLVTSSPYMFFFQQKDFAITGASPEKLVSLHGKELETIPLAGTLPRGKTEEEDLQAEKDLLNDPKETAEHMMLVDLGRNDLGIVAKPGSVYVKELKVVQRFSHVMHIASFIRAEIREECDAFDALKATFPAGTLSGAPKIRAMEIIDELEPYRRGPYGGAICFFDHLGGLESCIGIRMAIIQNQIATIQAGMGVVYDSDPQKEADESRHKARGILEAIRAAEAGEI</sequence>
<dbReference type="EMBL" id="FR872582">
    <property type="protein sequence ID" value="CCB88893.1"/>
    <property type="molecule type" value="Genomic_DNA"/>
</dbReference>
<name>F8L7Z1_SIMNZ</name>
<evidence type="ECO:0000256" key="2">
    <source>
        <dbReference type="ARBA" id="ARBA00011575"/>
    </source>
</evidence>
<dbReference type="PANTHER" id="PTHR11236">
    <property type="entry name" value="AMINOBENZOATE/ANTHRANILATE SYNTHASE"/>
    <property type="match status" value="1"/>
</dbReference>
<dbReference type="PANTHER" id="PTHR11236:SF48">
    <property type="entry name" value="ISOCHORISMATE SYNTHASE MENF"/>
    <property type="match status" value="1"/>
</dbReference>
<dbReference type="SUPFAM" id="SSF56322">
    <property type="entry name" value="ADC synthase"/>
    <property type="match status" value="1"/>
</dbReference>
<evidence type="ECO:0000256" key="1">
    <source>
        <dbReference type="ARBA" id="ARBA00001946"/>
    </source>
</evidence>
<dbReference type="InterPro" id="IPR005801">
    <property type="entry name" value="ADC_synthase"/>
</dbReference>
<dbReference type="AlphaFoldDB" id="F8L7Z1"/>